<feature type="region of interest" description="Disordered" evidence="2">
    <location>
        <begin position="434"/>
        <end position="474"/>
    </location>
</feature>
<reference evidence="3" key="1">
    <citation type="submission" date="2022-07" db="EMBL/GenBank/DDBJ databases">
        <title>Phylogenomic reconstructions and comparative analyses of Kickxellomycotina fungi.</title>
        <authorList>
            <person name="Reynolds N.K."/>
            <person name="Stajich J.E."/>
            <person name="Barry K."/>
            <person name="Grigoriev I.V."/>
            <person name="Crous P."/>
            <person name="Smith M.E."/>
        </authorList>
    </citation>
    <scope>NUCLEOTIDE SEQUENCE</scope>
    <source>
        <strain evidence="3">NBRC 105413</strain>
    </source>
</reference>
<evidence type="ECO:0000313" key="3">
    <source>
        <dbReference type="EMBL" id="KAJ1647208.1"/>
    </source>
</evidence>
<organism evidence="3 4">
    <name type="scientific">Coemansia asiatica</name>
    <dbReference type="NCBI Taxonomy" id="1052880"/>
    <lineage>
        <taxon>Eukaryota</taxon>
        <taxon>Fungi</taxon>
        <taxon>Fungi incertae sedis</taxon>
        <taxon>Zoopagomycota</taxon>
        <taxon>Kickxellomycotina</taxon>
        <taxon>Kickxellomycetes</taxon>
        <taxon>Kickxellales</taxon>
        <taxon>Kickxellaceae</taxon>
        <taxon>Coemansia</taxon>
    </lineage>
</organism>
<feature type="coiled-coil region" evidence="1">
    <location>
        <begin position="345"/>
        <end position="433"/>
    </location>
</feature>
<dbReference type="Proteomes" id="UP001145021">
    <property type="component" value="Unassembled WGS sequence"/>
</dbReference>
<proteinExistence type="predicted"/>
<feature type="compositionally biased region" description="Polar residues" evidence="2">
    <location>
        <begin position="459"/>
        <end position="474"/>
    </location>
</feature>
<dbReference type="PANTHER" id="PTHR28594">
    <property type="entry name" value="ATR-INTERACTING PROTEIN"/>
    <property type="match status" value="1"/>
</dbReference>
<evidence type="ECO:0000256" key="2">
    <source>
        <dbReference type="SAM" id="MobiDB-lite"/>
    </source>
</evidence>
<keyword evidence="4" id="KW-1185">Reference proteome</keyword>
<feature type="region of interest" description="Disordered" evidence="2">
    <location>
        <begin position="213"/>
        <end position="295"/>
    </location>
</feature>
<dbReference type="PANTHER" id="PTHR28594:SF1">
    <property type="entry name" value="ATR-INTERACTING PROTEIN"/>
    <property type="match status" value="1"/>
</dbReference>
<name>A0A9W7XP37_9FUNG</name>
<keyword evidence="1" id="KW-0175">Coiled coil</keyword>
<accession>A0A9W7XP37</accession>
<feature type="region of interest" description="Disordered" evidence="2">
    <location>
        <begin position="46"/>
        <end position="90"/>
    </location>
</feature>
<protein>
    <submittedName>
        <fullName evidence="3">Uncharacterized protein</fullName>
    </submittedName>
</protein>
<comment type="caution">
    <text evidence="3">The sequence shown here is derived from an EMBL/GenBank/DDBJ whole genome shotgun (WGS) entry which is preliminary data.</text>
</comment>
<dbReference type="InterPro" id="IPR033349">
    <property type="entry name" value="ATRIP"/>
</dbReference>
<evidence type="ECO:0000313" key="4">
    <source>
        <dbReference type="Proteomes" id="UP001145021"/>
    </source>
</evidence>
<dbReference type="AlphaFoldDB" id="A0A9W7XP37"/>
<dbReference type="EMBL" id="JANBOH010000036">
    <property type="protein sequence ID" value="KAJ1647208.1"/>
    <property type="molecule type" value="Genomic_DNA"/>
</dbReference>
<feature type="compositionally biased region" description="Polar residues" evidence="2">
    <location>
        <begin position="263"/>
        <end position="286"/>
    </location>
</feature>
<gene>
    <name evidence="3" type="ORF">LPJ64_001393</name>
</gene>
<feature type="compositionally biased region" description="Polar residues" evidence="2">
    <location>
        <begin position="244"/>
        <end position="253"/>
    </location>
</feature>
<evidence type="ECO:0000256" key="1">
    <source>
        <dbReference type="SAM" id="Coils"/>
    </source>
</evidence>
<dbReference type="GO" id="GO:0000077">
    <property type="term" value="P:DNA damage checkpoint signaling"/>
    <property type="evidence" value="ECO:0007669"/>
    <property type="project" value="InterPro"/>
</dbReference>
<sequence>MAKDSTTEANDALSTTPLSVSFHDPSFNNFVNEVNVQTDMRYISRSKQQRNQLTEQNTGRGLQSNLHAPQNGLSQSGDMESFSGIHSTSNQTEMVAKASSMCSNTMDDNFDDFDDNFDDINPQEILDMVLEEEKLFATQQFMANTEVSLSQEVAEVRHVEALLSNTHAGPALTRSVPVTPSRTEPIYISDSDTPGRVSADEFAGVNLANKIKPATSAGGAHHPLTPKGRGNLYPRLARHIPQSRPVSGTSNAQPRPVPPTHSLVAQSDSGSRQQTSRRQLHLNQTSDYRHHRYRPPPLGPLTIDLNTSNLMSPSAIRHSPYSPMQPMSAREGGDIGIDAPSSSSIAEALEQLKVENARIRAESEQLRAQLYTKEGEVKIVRENLAKTEIDNTHLQERLANQIASSTSLHKELETKLREETERLKTELAFQQQEAQAAAMARTPVSNRSVASMQKKPARSTKTTSDIVSSNPASNAQRSLASAYPSIEDFVSTPTAASTRSPQVVESAKTIPFPFEEPAKDEDAKAENTELLRILTDIASQPSNTRFGFLVSVSIALSRAVRRPSTEDLDSFHKLVCINLCNSDSDSANYEQSAAVLQLLLRATDTLSEFRSAWLLDTSNGQPRRAGQVVLAISASLRKNIMFSAKIDPDHRRSEAASCGSVIRLQCKLLLGILGLPSVIDMINEETWPEINPFSLGNCLTLGLHMDGLQGILELSAVLIKESSFVWTYLHQKSDEYETFLLGSVARLRLAFASEDRLMIDGEHGFLVLVATTMMGPEDASAALINRMKTFARTMVVWFLEEHQALTSNSQHPTADLQRRVQVFYQYVICLKVVLSEISDVVELLDGDYSPMFFAFVAACTRMTVGEGVFSGDPSIRELAADLLAYVVTEEQALSIQNL</sequence>